<dbReference type="Proteomes" id="UP000478571">
    <property type="component" value="Unassembled WGS sequence"/>
</dbReference>
<evidence type="ECO:0000259" key="3">
    <source>
        <dbReference type="Pfam" id="PF13505"/>
    </source>
</evidence>
<evidence type="ECO:0000313" key="5">
    <source>
        <dbReference type="Proteomes" id="UP000478571"/>
    </source>
</evidence>
<gene>
    <name evidence="4" type="ORF">GTG28_00205</name>
</gene>
<evidence type="ECO:0000256" key="1">
    <source>
        <dbReference type="ARBA" id="ARBA00022729"/>
    </source>
</evidence>
<dbReference type="RefSeq" id="WP_160925936.1">
    <property type="nucleotide sequence ID" value="NZ_WWEU01000001.1"/>
</dbReference>
<feature type="chain" id="PRO_5026856542" evidence="2">
    <location>
        <begin position="20"/>
        <end position="213"/>
    </location>
</feature>
<dbReference type="Gene3D" id="2.40.160.20">
    <property type="match status" value="1"/>
</dbReference>
<dbReference type="InterPro" id="IPR011250">
    <property type="entry name" value="OMP/PagP_B-barrel"/>
</dbReference>
<protein>
    <submittedName>
        <fullName evidence="4">Outer membrane beta-barrel protein</fullName>
    </submittedName>
</protein>
<dbReference type="InterPro" id="IPR027385">
    <property type="entry name" value="Beta-barrel_OMP"/>
</dbReference>
<feature type="domain" description="Outer membrane protein beta-barrel" evidence="3">
    <location>
        <begin position="10"/>
        <end position="213"/>
    </location>
</feature>
<keyword evidence="1 2" id="KW-0732">Signal</keyword>
<sequence length="213" mass="23643">MKKAVLAAFVAAASFQAVGAENIGSQHGYLDEGWYIGADIIDTTYKSDELDGSPSSTSGAISIGYDFKLADSVVLGVETEYADYGKFDFPITDRSSQNVHIKQIFSHDVQAISFYLKPKYFVSNSPFYIGALVGIGMYKVKSEIDTTGTLTINTFQITRSEKVSDNESETEFVYGLETGYALNNNIILNAGYRMANLKHYEHDTWYVGLDYKF</sequence>
<dbReference type="Pfam" id="PF13505">
    <property type="entry name" value="OMP_b-brl"/>
    <property type="match status" value="1"/>
</dbReference>
<feature type="signal peptide" evidence="2">
    <location>
        <begin position="1"/>
        <end position="19"/>
    </location>
</feature>
<organism evidence="4 5">
    <name type="scientific">Vibrio tetraodonis subsp. pristinus</name>
    <dbReference type="NCBI Taxonomy" id="2695891"/>
    <lineage>
        <taxon>Bacteria</taxon>
        <taxon>Pseudomonadati</taxon>
        <taxon>Pseudomonadota</taxon>
        <taxon>Gammaproteobacteria</taxon>
        <taxon>Vibrionales</taxon>
        <taxon>Vibrionaceae</taxon>
        <taxon>Vibrio</taxon>
    </lineage>
</organism>
<accession>A0A6L8LP50</accession>
<proteinExistence type="predicted"/>
<dbReference type="AlphaFoldDB" id="A0A6L8LP50"/>
<evidence type="ECO:0000313" key="4">
    <source>
        <dbReference type="EMBL" id="MYM57655.1"/>
    </source>
</evidence>
<name>A0A6L8LP50_9VIBR</name>
<reference evidence="4 5" key="1">
    <citation type="submission" date="2020-01" db="EMBL/GenBank/DDBJ databases">
        <title>Draft Genome Sequence of Vibrio sp. strain OCN044, Isolated from a Healthy Coral at Palmyra Atoll.</title>
        <authorList>
            <person name="Videau P."/>
            <person name="Loughran R."/>
            <person name="Esquivel A."/>
            <person name="Deadmond M."/>
            <person name="Paddock B.E."/>
            <person name="Saw J.H."/>
            <person name="Ushijima B."/>
        </authorList>
    </citation>
    <scope>NUCLEOTIDE SEQUENCE [LARGE SCALE GENOMIC DNA]</scope>
    <source>
        <strain evidence="4 5">OCN044</strain>
    </source>
</reference>
<evidence type="ECO:0000256" key="2">
    <source>
        <dbReference type="SAM" id="SignalP"/>
    </source>
</evidence>
<dbReference type="EMBL" id="WWEU01000001">
    <property type="protein sequence ID" value="MYM57655.1"/>
    <property type="molecule type" value="Genomic_DNA"/>
</dbReference>
<keyword evidence="5" id="KW-1185">Reference proteome</keyword>
<comment type="caution">
    <text evidence="4">The sequence shown here is derived from an EMBL/GenBank/DDBJ whole genome shotgun (WGS) entry which is preliminary data.</text>
</comment>
<dbReference type="SUPFAM" id="SSF56925">
    <property type="entry name" value="OMPA-like"/>
    <property type="match status" value="1"/>
</dbReference>